<dbReference type="EMBL" id="UWPJ01000039">
    <property type="protein sequence ID" value="VCU72402.1"/>
    <property type="molecule type" value="Genomic_DNA"/>
</dbReference>
<protein>
    <submittedName>
        <fullName evidence="1">Uncharacterized protein</fullName>
    </submittedName>
</protein>
<keyword evidence="2" id="KW-1185">Reference proteome</keyword>
<evidence type="ECO:0000313" key="1">
    <source>
        <dbReference type="EMBL" id="VCU72402.1"/>
    </source>
</evidence>
<organism evidence="1 2">
    <name type="scientific">Pigmentiphaga humi</name>
    <dbReference type="NCBI Taxonomy" id="2478468"/>
    <lineage>
        <taxon>Bacteria</taxon>
        <taxon>Pseudomonadati</taxon>
        <taxon>Pseudomonadota</taxon>
        <taxon>Betaproteobacteria</taxon>
        <taxon>Burkholderiales</taxon>
        <taxon>Alcaligenaceae</taxon>
        <taxon>Pigmentiphaga</taxon>
    </lineage>
</organism>
<gene>
    <name evidence="1" type="ORF">PIGHUM_04501</name>
</gene>
<name>A0A3P4B8M5_9BURK</name>
<accession>A0A3P4B8M5</accession>
<proteinExistence type="predicted"/>
<dbReference type="AlphaFoldDB" id="A0A3P4B8M5"/>
<dbReference type="OrthoDB" id="9148194at2"/>
<dbReference type="Proteomes" id="UP000277294">
    <property type="component" value="Unassembled WGS sequence"/>
</dbReference>
<dbReference type="RefSeq" id="WP_124081951.1">
    <property type="nucleotide sequence ID" value="NZ_UWPJ01000039.1"/>
</dbReference>
<evidence type="ECO:0000313" key="2">
    <source>
        <dbReference type="Proteomes" id="UP000277294"/>
    </source>
</evidence>
<reference evidence="1 2" key="1">
    <citation type="submission" date="2018-10" db="EMBL/GenBank/DDBJ databases">
        <authorList>
            <person name="Criscuolo A."/>
        </authorList>
    </citation>
    <scope>NUCLEOTIDE SEQUENCE [LARGE SCALE GENOMIC DNA]</scope>
    <source>
        <strain evidence="1">DnA1</strain>
    </source>
</reference>
<sequence>MALPHPKITPLPNNEPDAVPSLWNTRYDEIDANFADLDGRLVARENELNAARGGKANLGIRLNELESSVSGQSEEADNNKIAVLLFALQQAALANSGVNTLKTVAQQEGEIVITNRGLIRGCAASKSTTATRNLNFTDGACFAQGRAFAVSGTDNAASVPSNPSGSSVTVRAYLFQDANGSWRPAVTPVGTDVPDGAITLYQLTIPAGNTDATDPNLSGVTLTSVRRFEPQFPLLLDSPPTQTVAINTLGASDYQLAFDVVSAQGAPCGADAVVAHSRATNGFSIELHSAADNVRLRWKLSRLSN</sequence>